<dbReference type="GO" id="GO:0005576">
    <property type="term" value="C:extracellular region"/>
    <property type="evidence" value="ECO:0007669"/>
    <property type="project" value="UniProtKB-SubCell"/>
</dbReference>
<dbReference type="InterPro" id="IPR038178">
    <property type="entry name" value="Kringle_sf"/>
</dbReference>
<dbReference type="PROSITE" id="PS00021">
    <property type="entry name" value="KRINGLE_1"/>
    <property type="match status" value="1"/>
</dbReference>
<evidence type="ECO:0000256" key="1">
    <source>
        <dbReference type="ARBA" id="ARBA00004239"/>
    </source>
</evidence>
<dbReference type="CDD" id="cd00108">
    <property type="entry name" value="KR"/>
    <property type="match status" value="1"/>
</dbReference>
<feature type="compositionally biased region" description="Low complexity" evidence="18">
    <location>
        <begin position="269"/>
        <end position="280"/>
    </location>
</feature>
<feature type="domain" description="EGF-like" evidence="20">
    <location>
        <begin position="67"/>
        <end position="104"/>
    </location>
</feature>
<dbReference type="EMBL" id="JBHFQA010000023">
    <property type="protein sequence ID" value="KAL2078015.1"/>
    <property type="molecule type" value="Genomic_DNA"/>
</dbReference>
<sequence>MGSALLLLVLALSHFSQPARGDLLDIFGDLVDFVDVLYDYANNTTEEMEMEMASDFDLSWLLELFDEPNECDPNPCMNEGTCKPKSSGGYTCSCVQLYSGKNCEKFVNPCKKVNCGAGECVLTNTAPFYECKCRPPFQPPHCKKGAACRPNPCLNGGTCQIGRTRSQFTCLCPSAYRGKLCQVGPGDCYSGHGESYRGLVSETMDGQDCLPWNSHLVPYSQYEHDGLGPHSYCRNPDGDFGPWCFVKGKKTLQWEYCNVTECGEDTALPTVPVTPETGGTKSSQEPPMQQFATCGRPQPGRALGRIFGGSKAMPAAHPWQVSLRGRSNGTNDEFFHKCGGILIDACWVLTAAHCLYNETDDIQVELGGLMIFKKDNSEQIIPVEDYIIHENYTETGEALYNDIALLKLKGPKGQCAKETRYVKTACLPTGPFPDSSECTISGWGETETEFLSVSLLSAQVRLISQERCTAPDVLGNRVDDSMICAGKMQGGVDTCQGDSGGPLVCQKDGVHYVYGVVSWGDKCGHKKKPGVYARVTKFVDWINTKMQTA</sequence>
<evidence type="ECO:0000256" key="9">
    <source>
        <dbReference type="ARBA" id="ARBA00022825"/>
    </source>
</evidence>
<dbReference type="InterPro" id="IPR018056">
    <property type="entry name" value="Kringle_CS"/>
</dbReference>
<evidence type="ECO:0000256" key="14">
    <source>
        <dbReference type="PIRSR" id="PIRSR001143-1"/>
    </source>
</evidence>
<protein>
    <recommendedName>
        <fullName evidence="13">trypsin</fullName>
        <ecNumber evidence="13">3.4.21.4</ecNumber>
    </recommendedName>
</protein>
<evidence type="ECO:0000256" key="16">
    <source>
        <dbReference type="PROSITE-ProRule" id="PRU00121"/>
    </source>
</evidence>
<dbReference type="PROSITE" id="PS00134">
    <property type="entry name" value="TRYPSIN_HIS"/>
    <property type="match status" value="1"/>
</dbReference>
<dbReference type="Gene3D" id="2.40.20.10">
    <property type="entry name" value="Plasminogen Kringle 4"/>
    <property type="match status" value="1"/>
</dbReference>
<dbReference type="InterPro" id="IPR001881">
    <property type="entry name" value="EGF-like_Ca-bd_dom"/>
</dbReference>
<comment type="caution">
    <text evidence="23">The sequence shown here is derived from an EMBL/GenBank/DDBJ whole genome shotgun (WGS) entry which is preliminary data.</text>
</comment>
<dbReference type="InterPro" id="IPR000742">
    <property type="entry name" value="EGF"/>
</dbReference>
<dbReference type="PROSITE" id="PS50070">
    <property type="entry name" value="KRINGLE_2"/>
    <property type="match status" value="1"/>
</dbReference>
<evidence type="ECO:0000256" key="5">
    <source>
        <dbReference type="ARBA" id="ARBA00022670"/>
    </source>
</evidence>
<dbReference type="PROSITE" id="PS50026">
    <property type="entry name" value="EGF_3"/>
    <property type="match status" value="3"/>
</dbReference>
<dbReference type="InterPro" id="IPR001254">
    <property type="entry name" value="Trypsin_dom"/>
</dbReference>
<dbReference type="PROSITE" id="PS00135">
    <property type="entry name" value="TRYPSIN_SER"/>
    <property type="match status" value="1"/>
</dbReference>
<reference evidence="23 24" key="1">
    <citation type="submission" date="2024-09" db="EMBL/GenBank/DDBJ databases">
        <title>A chromosome-level genome assembly of Gray's grenadier anchovy, Coilia grayii.</title>
        <authorList>
            <person name="Fu Z."/>
        </authorList>
    </citation>
    <scope>NUCLEOTIDE SEQUENCE [LARGE SCALE GENOMIC DNA]</scope>
    <source>
        <strain evidence="23">G4</strain>
        <tissue evidence="23">Muscle</tissue>
    </source>
</reference>
<dbReference type="AlphaFoldDB" id="A0ABD1IVJ4"/>
<dbReference type="InterPro" id="IPR000001">
    <property type="entry name" value="Kringle"/>
</dbReference>
<dbReference type="GO" id="GO:0006508">
    <property type="term" value="P:proteolysis"/>
    <property type="evidence" value="ECO:0007669"/>
    <property type="project" value="UniProtKB-KW"/>
</dbReference>
<comment type="caution">
    <text evidence="15">Lacks conserved residue(s) required for the propagation of feature annotation.</text>
</comment>
<dbReference type="InterPro" id="IPR018114">
    <property type="entry name" value="TRYPSIN_HIS"/>
</dbReference>
<evidence type="ECO:0000256" key="13">
    <source>
        <dbReference type="ARBA" id="ARBA00038868"/>
    </source>
</evidence>
<feature type="active site" description="Charge relay system" evidence="14">
    <location>
        <position position="499"/>
    </location>
</feature>
<dbReference type="SUPFAM" id="SSF50494">
    <property type="entry name" value="Trypsin-like serine proteases"/>
    <property type="match status" value="1"/>
</dbReference>
<keyword evidence="2" id="KW-0964">Secreted</keyword>
<dbReference type="PROSITE" id="PS01186">
    <property type="entry name" value="EGF_2"/>
    <property type="match status" value="1"/>
</dbReference>
<dbReference type="PANTHER" id="PTHR24264">
    <property type="entry name" value="TRYPSIN-RELATED"/>
    <property type="match status" value="1"/>
</dbReference>
<proteinExistence type="predicted"/>
<comment type="subcellular location">
    <subcellularLocation>
        <location evidence="1">Secreted</location>
        <location evidence="1">Extracellular space</location>
    </subcellularLocation>
</comment>
<keyword evidence="5 17" id="KW-0645">Protease</keyword>
<keyword evidence="4 16" id="KW-0420">Kringle</keyword>
<accession>A0ABD1IVJ4</accession>
<dbReference type="PROSITE" id="PS50240">
    <property type="entry name" value="TRYPSIN_DOM"/>
    <property type="match status" value="1"/>
</dbReference>
<dbReference type="Pfam" id="PF00008">
    <property type="entry name" value="EGF"/>
    <property type="match status" value="2"/>
</dbReference>
<evidence type="ECO:0000256" key="11">
    <source>
        <dbReference type="ARBA" id="ARBA00023180"/>
    </source>
</evidence>
<evidence type="ECO:0000256" key="7">
    <source>
        <dbReference type="ARBA" id="ARBA00022737"/>
    </source>
</evidence>
<feature type="active site" description="Charge relay system" evidence="14">
    <location>
        <position position="402"/>
    </location>
</feature>
<keyword evidence="8 17" id="KW-0378">Hydrolase</keyword>
<evidence type="ECO:0000259" key="22">
    <source>
        <dbReference type="PROSITE" id="PS50240"/>
    </source>
</evidence>
<name>A0ABD1IVJ4_9TELE</name>
<feature type="chain" id="PRO_5044848544" description="trypsin" evidence="19">
    <location>
        <begin position="22"/>
        <end position="549"/>
    </location>
</feature>
<evidence type="ECO:0000256" key="17">
    <source>
        <dbReference type="RuleBase" id="RU363034"/>
    </source>
</evidence>
<feature type="domain" description="EGF-like" evidence="20">
    <location>
        <begin position="144"/>
        <end position="182"/>
    </location>
</feature>
<dbReference type="Gene3D" id="2.40.10.10">
    <property type="entry name" value="Trypsin-like serine proteases"/>
    <property type="match status" value="1"/>
</dbReference>
<feature type="disulfide bond" evidence="15">
    <location>
        <begin position="94"/>
        <end position="103"/>
    </location>
</feature>
<dbReference type="CDD" id="cd00054">
    <property type="entry name" value="EGF_CA"/>
    <property type="match status" value="2"/>
</dbReference>
<dbReference type="PANTHER" id="PTHR24264:SF40">
    <property type="entry name" value="HYALURONAN-BINDING PROTEIN 2"/>
    <property type="match status" value="1"/>
</dbReference>
<dbReference type="Proteomes" id="UP001591681">
    <property type="component" value="Unassembled WGS sequence"/>
</dbReference>
<keyword evidence="9 17" id="KW-0720">Serine protease</keyword>
<dbReference type="FunFam" id="2.40.10.10:FF:000069">
    <property type="entry name" value="Hyaluronan-binding protein 2"/>
    <property type="match status" value="1"/>
</dbReference>
<dbReference type="CDD" id="cd00190">
    <property type="entry name" value="Tryp_SPc"/>
    <property type="match status" value="1"/>
</dbReference>
<evidence type="ECO:0000313" key="24">
    <source>
        <dbReference type="Proteomes" id="UP001591681"/>
    </source>
</evidence>
<dbReference type="PRINTS" id="PR00018">
    <property type="entry name" value="KRINGLE"/>
</dbReference>
<keyword evidence="7" id="KW-0677">Repeat</keyword>
<feature type="disulfide bond" evidence="15">
    <location>
        <begin position="172"/>
        <end position="181"/>
    </location>
</feature>
<dbReference type="InterPro" id="IPR013806">
    <property type="entry name" value="Kringle-like"/>
</dbReference>
<keyword evidence="3 15" id="KW-0245">EGF-like domain</keyword>
<dbReference type="PRINTS" id="PR00722">
    <property type="entry name" value="CHYMOTRYPSIN"/>
</dbReference>
<evidence type="ECO:0000256" key="15">
    <source>
        <dbReference type="PROSITE-ProRule" id="PRU00076"/>
    </source>
</evidence>
<dbReference type="SMART" id="SM00181">
    <property type="entry name" value="EGF"/>
    <property type="match status" value="3"/>
</dbReference>
<dbReference type="Pfam" id="PF00089">
    <property type="entry name" value="Trypsin"/>
    <property type="match status" value="1"/>
</dbReference>
<feature type="active site" description="Charge relay system" evidence="14">
    <location>
        <position position="353"/>
    </location>
</feature>
<dbReference type="SMART" id="SM00020">
    <property type="entry name" value="Tryp_SPc"/>
    <property type="match status" value="1"/>
</dbReference>
<dbReference type="PIRSF" id="PIRSF001143">
    <property type="entry name" value="Factor_X"/>
    <property type="match status" value="1"/>
</dbReference>
<feature type="disulfide bond" evidence="15">
    <location>
        <begin position="133"/>
        <end position="142"/>
    </location>
</feature>
<dbReference type="SUPFAM" id="SSF57196">
    <property type="entry name" value="EGF/Laminin"/>
    <property type="match status" value="1"/>
</dbReference>
<evidence type="ECO:0000256" key="18">
    <source>
        <dbReference type="SAM" id="MobiDB-lite"/>
    </source>
</evidence>
<dbReference type="EC" id="3.4.21.4" evidence="13"/>
<dbReference type="SMART" id="SM00179">
    <property type="entry name" value="EGF_CA"/>
    <property type="match status" value="2"/>
</dbReference>
<feature type="domain" description="Peptidase S1" evidence="22">
    <location>
        <begin position="306"/>
        <end position="547"/>
    </location>
</feature>
<dbReference type="SUPFAM" id="SSF57440">
    <property type="entry name" value="Kringle-like"/>
    <property type="match status" value="1"/>
</dbReference>
<dbReference type="InterPro" id="IPR033116">
    <property type="entry name" value="TRYPSIN_SER"/>
</dbReference>
<feature type="signal peptide" evidence="19">
    <location>
        <begin position="1"/>
        <end position="21"/>
    </location>
</feature>
<dbReference type="Gene3D" id="2.10.25.10">
    <property type="entry name" value="Laminin"/>
    <property type="match status" value="2"/>
</dbReference>
<keyword evidence="10 15" id="KW-1015">Disulfide bond</keyword>
<dbReference type="InterPro" id="IPR050127">
    <property type="entry name" value="Serine_Proteases_S1"/>
</dbReference>
<dbReference type="Pfam" id="PF00051">
    <property type="entry name" value="Kringle"/>
    <property type="match status" value="1"/>
</dbReference>
<dbReference type="InterPro" id="IPR009003">
    <property type="entry name" value="Peptidase_S1_PA"/>
</dbReference>
<evidence type="ECO:0000256" key="4">
    <source>
        <dbReference type="ARBA" id="ARBA00022572"/>
    </source>
</evidence>
<gene>
    <name evidence="23" type="ORF">ACEWY4_025700</name>
</gene>
<evidence type="ECO:0000256" key="19">
    <source>
        <dbReference type="SAM" id="SignalP"/>
    </source>
</evidence>
<feature type="region of interest" description="Disordered" evidence="18">
    <location>
        <begin position="268"/>
        <end position="288"/>
    </location>
</feature>
<feature type="disulfide bond" evidence="15">
    <location>
        <begin position="110"/>
        <end position="120"/>
    </location>
</feature>
<dbReference type="InterPro" id="IPR043504">
    <property type="entry name" value="Peptidase_S1_PA_chymotrypsin"/>
</dbReference>
<feature type="domain" description="EGF-like" evidence="20">
    <location>
        <begin position="106"/>
        <end position="143"/>
    </location>
</feature>
<feature type="domain" description="Kringle" evidence="21">
    <location>
        <begin position="187"/>
        <end position="262"/>
    </location>
</feature>
<evidence type="ECO:0000256" key="2">
    <source>
        <dbReference type="ARBA" id="ARBA00022525"/>
    </source>
</evidence>
<organism evidence="23 24">
    <name type="scientific">Coilia grayii</name>
    <name type="common">Gray's grenadier anchovy</name>
    <dbReference type="NCBI Taxonomy" id="363190"/>
    <lineage>
        <taxon>Eukaryota</taxon>
        <taxon>Metazoa</taxon>
        <taxon>Chordata</taxon>
        <taxon>Craniata</taxon>
        <taxon>Vertebrata</taxon>
        <taxon>Euteleostomi</taxon>
        <taxon>Actinopterygii</taxon>
        <taxon>Neopterygii</taxon>
        <taxon>Teleostei</taxon>
        <taxon>Clupei</taxon>
        <taxon>Clupeiformes</taxon>
        <taxon>Clupeoidei</taxon>
        <taxon>Engraulidae</taxon>
        <taxon>Coilinae</taxon>
        <taxon>Coilia</taxon>
    </lineage>
</organism>
<dbReference type="GO" id="GO:0004252">
    <property type="term" value="F:serine-type endopeptidase activity"/>
    <property type="evidence" value="ECO:0007669"/>
    <property type="project" value="UniProtKB-EC"/>
</dbReference>
<comment type="catalytic activity">
    <reaction evidence="12">
        <text>Preferential cleavage: Arg-|-Xaa, Lys-|-Xaa.</text>
        <dbReference type="EC" id="3.4.21.4"/>
    </reaction>
</comment>
<evidence type="ECO:0000256" key="10">
    <source>
        <dbReference type="ARBA" id="ARBA00023157"/>
    </source>
</evidence>
<evidence type="ECO:0000256" key="12">
    <source>
        <dbReference type="ARBA" id="ARBA00036320"/>
    </source>
</evidence>
<evidence type="ECO:0000256" key="8">
    <source>
        <dbReference type="ARBA" id="ARBA00022801"/>
    </source>
</evidence>
<dbReference type="FunFam" id="2.40.20.10:FF:000001">
    <property type="entry name" value="Urokinase-type plasminogen activator"/>
    <property type="match status" value="1"/>
</dbReference>
<dbReference type="InterPro" id="IPR001314">
    <property type="entry name" value="Peptidase_S1A"/>
</dbReference>
<keyword evidence="11" id="KW-0325">Glycoprotein</keyword>
<evidence type="ECO:0000256" key="6">
    <source>
        <dbReference type="ARBA" id="ARBA00022729"/>
    </source>
</evidence>
<dbReference type="PROSITE" id="PS00022">
    <property type="entry name" value="EGF_1"/>
    <property type="match status" value="2"/>
</dbReference>
<evidence type="ECO:0000313" key="23">
    <source>
        <dbReference type="EMBL" id="KAL2078015.1"/>
    </source>
</evidence>
<keyword evidence="24" id="KW-1185">Reference proteome</keyword>
<evidence type="ECO:0000259" key="20">
    <source>
        <dbReference type="PROSITE" id="PS50026"/>
    </source>
</evidence>
<feature type="disulfide bond" evidence="15">
    <location>
        <begin position="153"/>
        <end position="170"/>
    </location>
</feature>
<dbReference type="SMART" id="SM00130">
    <property type="entry name" value="KR"/>
    <property type="match status" value="1"/>
</dbReference>
<keyword evidence="6 19" id="KW-0732">Signal</keyword>
<dbReference type="FunFam" id="2.10.25.10:FF:000173">
    <property type="entry name" value="Neurogenic locus notch protein 2"/>
    <property type="match status" value="1"/>
</dbReference>
<evidence type="ECO:0000256" key="3">
    <source>
        <dbReference type="ARBA" id="ARBA00022536"/>
    </source>
</evidence>
<dbReference type="InterPro" id="IPR012224">
    <property type="entry name" value="Pept_S1A_FX"/>
</dbReference>
<evidence type="ECO:0000259" key="21">
    <source>
        <dbReference type="PROSITE" id="PS50070"/>
    </source>
</evidence>